<organism evidence="7 8">
    <name type="scientific">Devosia honganensis</name>
    <dbReference type="NCBI Taxonomy" id="1610527"/>
    <lineage>
        <taxon>Bacteria</taxon>
        <taxon>Pseudomonadati</taxon>
        <taxon>Pseudomonadota</taxon>
        <taxon>Alphaproteobacteria</taxon>
        <taxon>Hyphomicrobiales</taxon>
        <taxon>Devosiaceae</taxon>
        <taxon>Devosia</taxon>
    </lineage>
</organism>
<dbReference type="InterPro" id="IPR000847">
    <property type="entry name" value="LysR_HTH_N"/>
</dbReference>
<dbReference type="Gene3D" id="3.40.190.10">
    <property type="entry name" value="Periplasmic binding protein-like II"/>
    <property type="match status" value="2"/>
</dbReference>
<dbReference type="SUPFAM" id="SSF53850">
    <property type="entry name" value="Periplasmic binding protein-like II"/>
    <property type="match status" value="1"/>
</dbReference>
<dbReference type="RefSeq" id="WP_380096643.1">
    <property type="nucleotide sequence ID" value="NZ_JBHRYD010000007.1"/>
</dbReference>
<feature type="domain" description="HTH lysR-type" evidence="6">
    <location>
        <begin position="1"/>
        <end position="57"/>
    </location>
</feature>
<comment type="similarity">
    <text evidence="1">Belongs to the LysR transcriptional regulatory family.</text>
</comment>
<keyword evidence="4" id="KW-0804">Transcription</keyword>
<dbReference type="Pfam" id="PF00126">
    <property type="entry name" value="HTH_1"/>
    <property type="match status" value="1"/>
</dbReference>
<dbReference type="PRINTS" id="PR00039">
    <property type="entry name" value="HTHLYSR"/>
</dbReference>
<dbReference type="PROSITE" id="PS50931">
    <property type="entry name" value="HTH_LYSR"/>
    <property type="match status" value="1"/>
</dbReference>
<dbReference type="InterPro" id="IPR036390">
    <property type="entry name" value="WH_DNA-bd_sf"/>
</dbReference>
<dbReference type="InterPro" id="IPR005119">
    <property type="entry name" value="LysR_subst-bd"/>
</dbReference>
<accession>A0ABV7X006</accession>
<dbReference type="Pfam" id="PF03466">
    <property type="entry name" value="LysR_substrate"/>
    <property type="match status" value="1"/>
</dbReference>
<evidence type="ECO:0000313" key="7">
    <source>
        <dbReference type="EMBL" id="MFC3704907.1"/>
    </source>
</evidence>
<feature type="compositionally biased region" description="Polar residues" evidence="5">
    <location>
        <begin position="311"/>
        <end position="324"/>
    </location>
</feature>
<proteinExistence type="inferred from homology"/>
<evidence type="ECO:0000259" key="6">
    <source>
        <dbReference type="PROSITE" id="PS50931"/>
    </source>
</evidence>
<feature type="region of interest" description="Disordered" evidence="5">
    <location>
        <begin position="303"/>
        <end position="324"/>
    </location>
</feature>
<protein>
    <submittedName>
        <fullName evidence="7">LysR family transcriptional regulator</fullName>
    </submittedName>
</protein>
<dbReference type="InterPro" id="IPR036388">
    <property type="entry name" value="WH-like_DNA-bd_sf"/>
</dbReference>
<name>A0ABV7X006_9HYPH</name>
<dbReference type="PANTHER" id="PTHR30346">
    <property type="entry name" value="TRANSCRIPTIONAL DUAL REGULATOR HCAR-RELATED"/>
    <property type="match status" value="1"/>
</dbReference>
<evidence type="ECO:0000256" key="2">
    <source>
        <dbReference type="ARBA" id="ARBA00023015"/>
    </source>
</evidence>
<dbReference type="Proteomes" id="UP001595613">
    <property type="component" value="Unassembled WGS sequence"/>
</dbReference>
<gene>
    <name evidence="7" type="ORF">ACFOOL_09070</name>
</gene>
<evidence type="ECO:0000256" key="4">
    <source>
        <dbReference type="ARBA" id="ARBA00023163"/>
    </source>
</evidence>
<evidence type="ECO:0000256" key="3">
    <source>
        <dbReference type="ARBA" id="ARBA00023125"/>
    </source>
</evidence>
<evidence type="ECO:0000256" key="1">
    <source>
        <dbReference type="ARBA" id="ARBA00009437"/>
    </source>
</evidence>
<dbReference type="SUPFAM" id="SSF46785">
    <property type="entry name" value="Winged helix' DNA-binding domain"/>
    <property type="match status" value="1"/>
</dbReference>
<reference evidence="8" key="1">
    <citation type="journal article" date="2019" name="Int. J. Syst. Evol. Microbiol.">
        <title>The Global Catalogue of Microorganisms (GCM) 10K type strain sequencing project: providing services to taxonomists for standard genome sequencing and annotation.</title>
        <authorList>
            <consortium name="The Broad Institute Genomics Platform"/>
            <consortium name="The Broad Institute Genome Sequencing Center for Infectious Disease"/>
            <person name="Wu L."/>
            <person name="Ma J."/>
        </authorList>
    </citation>
    <scope>NUCLEOTIDE SEQUENCE [LARGE SCALE GENOMIC DNA]</scope>
    <source>
        <strain evidence="8">KCTC 42281</strain>
    </source>
</reference>
<keyword evidence="3" id="KW-0238">DNA-binding</keyword>
<evidence type="ECO:0000256" key="5">
    <source>
        <dbReference type="SAM" id="MobiDB-lite"/>
    </source>
</evidence>
<evidence type="ECO:0000313" key="8">
    <source>
        <dbReference type="Proteomes" id="UP001595613"/>
    </source>
</evidence>
<keyword evidence="8" id="KW-1185">Reference proteome</keyword>
<dbReference type="EMBL" id="JBHRYD010000007">
    <property type="protein sequence ID" value="MFC3704907.1"/>
    <property type="molecule type" value="Genomic_DNA"/>
</dbReference>
<keyword evidence="2" id="KW-0805">Transcription regulation</keyword>
<comment type="caution">
    <text evidence="7">The sequence shown here is derived from an EMBL/GenBank/DDBJ whole genome shotgun (WGS) entry which is preliminary data.</text>
</comment>
<dbReference type="PANTHER" id="PTHR30346:SF9">
    <property type="entry name" value="LYSR FAMILY TRANSCRIPTIONAL REGULATOR"/>
    <property type="match status" value="1"/>
</dbReference>
<sequence length="324" mass="36465">MDKLLTQFLAIADAGSFSRAATALFITQPTLSFNMRKLEETIGAPLLERSSRGVRLTRYGETLYENAKLMRRLYTNSLSAIADQQRGTERGLSIGSGYSWWNLFLRDMVIAYQDEFPGSPVQASLGNQLRLMDQMLSGDISLFLAHEIDGLSPSIGCDFVPITRVYNAFFVRADHPLLGAPRSHAQIDLYPRIDSSLTESRHERFFDQSRRRKRVETVFDGRHSAFCSNSLAACIDYALATEAVLAHTHVIRDDFVRRGLYEVEQADAPRQSVAGIYVLKERRGEERIEDLIERIVTAARTVLPPWPPSENTPADEQNLSPALP</sequence>
<dbReference type="Gene3D" id="1.10.10.10">
    <property type="entry name" value="Winged helix-like DNA-binding domain superfamily/Winged helix DNA-binding domain"/>
    <property type="match status" value="1"/>
</dbReference>